<protein>
    <submittedName>
        <fullName evidence="2">Uncharacterized protein</fullName>
    </submittedName>
</protein>
<name>I0IHI1_PHYMF</name>
<dbReference type="EMBL" id="AP012338">
    <property type="protein sequence ID" value="BAM04719.1"/>
    <property type="molecule type" value="Genomic_DNA"/>
</dbReference>
<keyword evidence="1" id="KW-0812">Transmembrane</keyword>
<reference evidence="2 3" key="1">
    <citation type="submission" date="2012-02" db="EMBL/GenBank/DDBJ databases">
        <title>Complete genome sequence of Phycisphaera mikurensis NBRC 102666.</title>
        <authorList>
            <person name="Ankai A."/>
            <person name="Hosoyama A."/>
            <person name="Terui Y."/>
            <person name="Sekine M."/>
            <person name="Fukai R."/>
            <person name="Kato Y."/>
            <person name="Nakamura S."/>
            <person name="Yamada-Narita S."/>
            <person name="Kawakoshi A."/>
            <person name="Fukunaga Y."/>
            <person name="Yamazaki S."/>
            <person name="Fujita N."/>
        </authorList>
    </citation>
    <scope>NUCLEOTIDE SEQUENCE [LARGE SCALE GENOMIC DNA]</scope>
    <source>
        <strain evidence="3">NBRC 102666 / KCTC 22515 / FYK2301M01</strain>
    </source>
</reference>
<dbReference type="RefSeq" id="WP_014437932.1">
    <property type="nucleotide sequence ID" value="NC_017080.1"/>
</dbReference>
<dbReference type="KEGG" id="phm:PSMK_25600"/>
<evidence type="ECO:0000313" key="3">
    <source>
        <dbReference type="Proteomes" id="UP000007881"/>
    </source>
</evidence>
<gene>
    <name evidence="2" type="ordered locus">PSMK_25600</name>
</gene>
<organism evidence="2 3">
    <name type="scientific">Phycisphaera mikurensis (strain NBRC 102666 / KCTC 22515 / FYK2301M01)</name>
    <dbReference type="NCBI Taxonomy" id="1142394"/>
    <lineage>
        <taxon>Bacteria</taxon>
        <taxon>Pseudomonadati</taxon>
        <taxon>Planctomycetota</taxon>
        <taxon>Phycisphaerae</taxon>
        <taxon>Phycisphaerales</taxon>
        <taxon>Phycisphaeraceae</taxon>
        <taxon>Phycisphaera</taxon>
    </lineage>
</organism>
<dbReference type="HOGENOM" id="CLU_989914_0_0_0"/>
<dbReference type="Proteomes" id="UP000007881">
    <property type="component" value="Chromosome"/>
</dbReference>
<accession>I0IHI1</accession>
<dbReference type="AlphaFoldDB" id="I0IHI1"/>
<feature type="transmembrane region" description="Helical" evidence="1">
    <location>
        <begin position="175"/>
        <end position="196"/>
    </location>
</feature>
<keyword evidence="1" id="KW-1133">Transmembrane helix</keyword>
<feature type="transmembrane region" description="Helical" evidence="1">
    <location>
        <begin position="46"/>
        <end position="69"/>
    </location>
</feature>
<feature type="transmembrane region" description="Helical" evidence="1">
    <location>
        <begin position="89"/>
        <end position="116"/>
    </location>
</feature>
<keyword evidence="1" id="KW-0472">Membrane</keyword>
<keyword evidence="3" id="KW-1185">Reference proteome</keyword>
<sequence>MLPPSESADDADPPRPLRAGAVFERLWLRRADGRLTLSSRGPVARWLLPAINTLPALCLLPAAAAWALIGWGLMNPTPAAPPPAAGVAVVMVAMVLAGGLLPLLLILSLLAWCGVGRGVAIELDADRQRCRVRRSRLGLPAAIIACELADASITLRRRTAVGGGPEGRRGAPGRARSIGSGLLIVLALINPLFLILSLAMGRRRSAVDPANPRPTFALDVTADGHQPFGRRLVCAGQAASAAEAFVAAWERARRERFRSGFEPAAGARAGLHEAPAPSRAR</sequence>
<evidence type="ECO:0000313" key="2">
    <source>
        <dbReference type="EMBL" id="BAM04719.1"/>
    </source>
</evidence>
<evidence type="ECO:0000256" key="1">
    <source>
        <dbReference type="SAM" id="Phobius"/>
    </source>
</evidence>
<proteinExistence type="predicted"/>